<dbReference type="Pfam" id="PF01569">
    <property type="entry name" value="PAP2"/>
    <property type="match status" value="1"/>
</dbReference>
<feature type="domain" description="Phosphatidic acid phosphatase type 2/haloperoxidase" evidence="7">
    <location>
        <begin position="100"/>
        <end position="248"/>
    </location>
</feature>
<keyword evidence="9" id="KW-1185">Reference proteome</keyword>
<evidence type="ECO:0000256" key="4">
    <source>
        <dbReference type="ARBA" id="ARBA00022989"/>
    </source>
</evidence>
<feature type="transmembrane region" description="Helical" evidence="6">
    <location>
        <begin position="204"/>
        <end position="224"/>
    </location>
</feature>
<feature type="transmembrane region" description="Helical" evidence="6">
    <location>
        <begin position="58"/>
        <end position="80"/>
    </location>
</feature>
<feature type="transmembrane region" description="Helical" evidence="6">
    <location>
        <begin position="172"/>
        <end position="192"/>
    </location>
</feature>
<dbReference type="SUPFAM" id="SSF48317">
    <property type="entry name" value="Acid phosphatase/Vanadium-dependent haloperoxidase"/>
    <property type="match status" value="1"/>
</dbReference>
<dbReference type="SMART" id="SM00014">
    <property type="entry name" value="acidPPc"/>
    <property type="match status" value="1"/>
</dbReference>
<keyword evidence="5 6" id="KW-0472">Membrane</keyword>
<dbReference type="EMBL" id="LR900117">
    <property type="protein sequence ID" value="CAD7244279.1"/>
    <property type="molecule type" value="Genomic_DNA"/>
</dbReference>
<dbReference type="InterPro" id="IPR000326">
    <property type="entry name" value="PAP2/HPO"/>
</dbReference>
<evidence type="ECO:0000256" key="3">
    <source>
        <dbReference type="ARBA" id="ARBA00022692"/>
    </source>
</evidence>
<protein>
    <recommendedName>
        <fullName evidence="7">Phosphatidic acid phosphatase type 2/haloperoxidase domain-containing protein</fullName>
    </recommendedName>
</protein>
<gene>
    <name evidence="8" type="ORF">DSTB1V02_LOCUS4179</name>
</gene>
<dbReference type="GO" id="GO:0007165">
    <property type="term" value="P:signal transduction"/>
    <property type="evidence" value="ECO:0007669"/>
    <property type="project" value="TreeGrafter"/>
</dbReference>
<dbReference type="GO" id="GO:0006644">
    <property type="term" value="P:phospholipid metabolic process"/>
    <property type="evidence" value="ECO:0007669"/>
    <property type="project" value="InterPro"/>
</dbReference>
<proteinExistence type="inferred from homology"/>
<evidence type="ECO:0000256" key="5">
    <source>
        <dbReference type="ARBA" id="ARBA00023136"/>
    </source>
</evidence>
<evidence type="ECO:0000259" key="7">
    <source>
        <dbReference type="SMART" id="SM00014"/>
    </source>
</evidence>
<accession>A0A7R9A123</accession>
<evidence type="ECO:0000256" key="6">
    <source>
        <dbReference type="SAM" id="Phobius"/>
    </source>
</evidence>
<feature type="transmembrane region" description="Helical" evidence="6">
    <location>
        <begin position="7"/>
        <end position="29"/>
    </location>
</feature>
<dbReference type="GO" id="GO:0005886">
    <property type="term" value="C:plasma membrane"/>
    <property type="evidence" value="ECO:0007669"/>
    <property type="project" value="TreeGrafter"/>
</dbReference>
<keyword evidence="3 6" id="KW-0812">Transmembrane</keyword>
<evidence type="ECO:0000313" key="9">
    <source>
        <dbReference type="Proteomes" id="UP000677054"/>
    </source>
</evidence>
<sequence length="277" mass="31536">MTKRIYIVRWIVDVLIFLTVSGLLAASFVGKLPLGGPWQWGFHCLDPKLQYEFQGDSISALALFLGSYIGTLIIVIGVGFLSWPSDRSWKKRVKVSFDRYGCFLVGTLYTLAVTEILKDLAGMPRPHFFHTCQPNASRNCTSGEFIRHFECREPRSNDFRERLMIMDSYKSFPSGHASLTASTATFIVYFAWKHVRPEWSRVMSPLLGVLGVTWATWVGVSRVMDRRHHWWDVLVGSLLGVLITSIIILSHGRRKKMKGSISKGFDFDNYAYSAKEP</sequence>
<comment type="similarity">
    <text evidence="2">Belongs to the PA-phosphatase related phosphoesterase family.</text>
</comment>
<organism evidence="8">
    <name type="scientific">Darwinula stevensoni</name>
    <dbReference type="NCBI Taxonomy" id="69355"/>
    <lineage>
        <taxon>Eukaryota</taxon>
        <taxon>Metazoa</taxon>
        <taxon>Ecdysozoa</taxon>
        <taxon>Arthropoda</taxon>
        <taxon>Crustacea</taxon>
        <taxon>Oligostraca</taxon>
        <taxon>Ostracoda</taxon>
        <taxon>Podocopa</taxon>
        <taxon>Podocopida</taxon>
        <taxon>Darwinulocopina</taxon>
        <taxon>Darwinuloidea</taxon>
        <taxon>Darwinulidae</taxon>
        <taxon>Darwinula</taxon>
    </lineage>
</organism>
<dbReference type="EMBL" id="CAJPEV010000600">
    <property type="protein sequence ID" value="CAG0886829.1"/>
    <property type="molecule type" value="Genomic_DNA"/>
</dbReference>
<dbReference type="PANTHER" id="PTHR10165:SF103">
    <property type="entry name" value="PHOSPHOLIPID PHOSPHATASE HOMOLOG 1.2 HOMOLOG"/>
    <property type="match status" value="1"/>
</dbReference>
<keyword evidence="4 6" id="KW-1133">Transmembrane helix</keyword>
<dbReference type="InterPro" id="IPR043216">
    <property type="entry name" value="PAP-like"/>
</dbReference>
<evidence type="ECO:0000313" key="8">
    <source>
        <dbReference type="EMBL" id="CAD7244279.1"/>
    </source>
</evidence>
<feature type="transmembrane region" description="Helical" evidence="6">
    <location>
        <begin position="100"/>
        <end position="117"/>
    </location>
</feature>
<dbReference type="InterPro" id="IPR036938">
    <property type="entry name" value="PAP2/HPO_sf"/>
</dbReference>
<feature type="transmembrane region" description="Helical" evidence="6">
    <location>
        <begin position="230"/>
        <end position="249"/>
    </location>
</feature>
<dbReference type="Proteomes" id="UP000677054">
    <property type="component" value="Unassembled WGS sequence"/>
</dbReference>
<dbReference type="Gene3D" id="1.20.144.10">
    <property type="entry name" value="Phosphatidic acid phosphatase type 2/haloperoxidase"/>
    <property type="match status" value="1"/>
</dbReference>
<dbReference type="GO" id="GO:0008195">
    <property type="term" value="F:phosphatidate phosphatase activity"/>
    <property type="evidence" value="ECO:0007669"/>
    <property type="project" value="TreeGrafter"/>
</dbReference>
<dbReference type="PANTHER" id="PTHR10165">
    <property type="entry name" value="LIPID PHOSPHATE PHOSPHATASE"/>
    <property type="match status" value="1"/>
</dbReference>
<evidence type="ECO:0000256" key="1">
    <source>
        <dbReference type="ARBA" id="ARBA00004141"/>
    </source>
</evidence>
<comment type="subcellular location">
    <subcellularLocation>
        <location evidence="1">Membrane</location>
        <topology evidence="1">Multi-pass membrane protein</topology>
    </subcellularLocation>
</comment>
<evidence type="ECO:0000256" key="2">
    <source>
        <dbReference type="ARBA" id="ARBA00008816"/>
    </source>
</evidence>
<dbReference type="OrthoDB" id="8907274at2759"/>
<name>A0A7R9A123_9CRUS</name>
<reference evidence="8" key="1">
    <citation type="submission" date="2020-11" db="EMBL/GenBank/DDBJ databases">
        <authorList>
            <person name="Tran Van P."/>
        </authorList>
    </citation>
    <scope>NUCLEOTIDE SEQUENCE</scope>
</reference>
<dbReference type="AlphaFoldDB" id="A0A7R9A123"/>
<dbReference type="GO" id="GO:0046839">
    <property type="term" value="P:phospholipid dephosphorylation"/>
    <property type="evidence" value="ECO:0007669"/>
    <property type="project" value="TreeGrafter"/>
</dbReference>